<reference evidence="2" key="1">
    <citation type="submission" date="2022-07" db="EMBL/GenBank/DDBJ databases">
        <authorList>
            <person name="Macas J."/>
            <person name="Novak P."/>
            <person name="Neumann P."/>
        </authorList>
    </citation>
    <scope>NUCLEOTIDE SEQUENCE</scope>
</reference>
<evidence type="ECO:0008006" key="4">
    <source>
        <dbReference type="Google" id="ProtNLM"/>
    </source>
</evidence>
<sequence length="116" mass="13012">MFIVTLVFGFLSGRLSLNLRVVWGSPSPDATPRLLGDDKGPYFGQKPPTTSGQFTVHRRTEFLILRHANLFLKVIWDSLGPEKSQGILNLPSRGPVFFYLRTAAMAKRNQGYGFQV</sequence>
<evidence type="ECO:0000256" key="1">
    <source>
        <dbReference type="SAM" id="SignalP"/>
    </source>
</evidence>
<feature type="signal peptide" evidence="1">
    <location>
        <begin position="1"/>
        <end position="24"/>
    </location>
</feature>
<dbReference type="EMBL" id="CAMAPF010000033">
    <property type="protein sequence ID" value="CAH9078841.1"/>
    <property type="molecule type" value="Genomic_DNA"/>
</dbReference>
<accession>A0AAV0CNF9</accession>
<comment type="caution">
    <text evidence="2">The sequence shown here is derived from an EMBL/GenBank/DDBJ whole genome shotgun (WGS) entry which is preliminary data.</text>
</comment>
<dbReference type="AlphaFoldDB" id="A0AAV0CNF9"/>
<organism evidence="2 3">
    <name type="scientific">Cuscuta epithymum</name>
    <dbReference type="NCBI Taxonomy" id="186058"/>
    <lineage>
        <taxon>Eukaryota</taxon>
        <taxon>Viridiplantae</taxon>
        <taxon>Streptophyta</taxon>
        <taxon>Embryophyta</taxon>
        <taxon>Tracheophyta</taxon>
        <taxon>Spermatophyta</taxon>
        <taxon>Magnoliopsida</taxon>
        <taxon>eudicotyledons</taxon>
        <taxon>Gunneridae</taxon>
        <taxon>Pentapetalae</taxon>
        <taxon>asterids</taxon>
        <taxon>lamiids</taxon>
        <taxon>Solanales</taxon>
        <taxon>Convolvulaceae</taxon>
        <taxon>Cuscuteae</taxon>
        <taxon>Cuscuta</taxon>
        <taxon>Cuscuta subgen. Cuscuta</taxon>
    </lineage>
</organism>
<dbReference type="Proteomes" id="UP001152523">
    <property type="component" value="Unassembled WGS sequence"/>
</dbReference>
<feature type="chain" id="PRO_5043336801" description="Secreted protein" evidence="1">
    <location>
        <begin position="25"/>
        <end position="116"/>
    </location>
</feature>
<name>A0AAV0CNF9_9ASTE</name>
<keyword evidence="1" id="KW-0732">Signal</keyword>
<protein>
    <recommendedName>
        <fullName evidence="4">Secreted protein</fullName>
    </recommendedName>
</protein>
<keyword evidence="3" id="KW-1185">Reference proteome</keyword>
<evidence type="ECO:0000313" key="3">
    <source>
        <dbReference type="Proteomes" id="UP001152523"/>
    </source>
</evidence>
<gene>
    <name evidence="2" type="ORF">CEPIT_LOCUS6614</name>
</gene>
<evidence type="ECO:0000313" key="2">
    <source>
        <dbReference type="EMBL" id="CAH9078841.1"/>
    </source>
</evidence>
<proteinExistence type="predicted"/>